<evidence type="ECO:0000256" key="4">
    <source>
        <dbReference type="ARBA" id="ARBA00023136"/>
    </source>
</evidence>
<feature type="transmembrane region" description="Helical" evidence="7">
    <location>
        <begin position="150"/>
        <end position="168"/>
    </location>
</feature>
<evidence type="ECO:0000313" key="9">
    <source>
        <dbReference type="EMBL" id="MFD2551683.1"/>
    </source>
</evidence>
<keyword evidence="6" id="KW-0456">Lyase</keyword>
<proteinExistence type="predicted"/>
<dbReference type="Pfam" id="PF22777">
    <property type="entry name" value="VKGC_lumenal_dom"/>
    <property type="match status" value="1"/>
</dbReference>
<feature type="transmembrane region" description="Helical" evidence="7">
    <location>
        <begin position="89"/>
        <end position="105"/>
    </location>
</feature>
<name>A0ABW5KTV6_9FLAO</name>
<dbReference type="PANTHER" id="PTHR12639:SF7">
    <property type="entry name" value="HTTM DOMAIN-CONTAINING PROTEIN"/>
    <property type="match status" value="1"/>
</dbReference>
<dbReference type="PANTHER" id="PTHR12639">
    <property type="entry name" value="VITAMIN K-DEPENDENT GAMMA-CARBOXYLASE"/>
    <property type="match status" value="1"/>
</dbReference>
<dbReference type="InterPro" id="IPR053935">
    <property type="entry name" value="VKGC_lumenal_dom"/>
</dbReference>
<sequence>MQITNFLFKQVDNSSLIVFRIMFGALCFLESVGAIFTGWINRTLIEPQFTFSFIGFEWLQPLPGIGMYVYYLIMGVFGLFIMLGYKYRLSAFIFTIMWAATYFMQKASYNNHYYLLILLSAIMVILPAHKHSSIDAKQNPSITRIAMPNWCRYIFVLQMFIVYTYGSIAKLYPDWLDASVMAILMKSKEHYYVIGPLLQNEWLHYFLAYGGILYDGLVIPFLLYKPTRKWAFYASLFFHLFNSVVFQVGIFPYLSLAFAVFFFEPKLIHKLFLKNKPFYEGSEIIVPAYKKPMLTVFAIYFLVQIALPLRHYAFKESVLWTEEGHRMSWRMMLRSKSGSVIYQVEDKNTKETHHINLDDYLTKKQQRLASTKPDVIWQFAQILKKKYAEKGQDIAVYVDCKISVNGRPYISLINPKVDMAAAKWSAFSHSEWILPPKQDYFTR</sequence>
<dbReference type="InterPro" id="IPR053934">
    <property type="entry name" value="HTTM_dom"/>
</dbReference>
<keyword evidence="5" id="KW-1015">Disulfide bond</keyword>
<dbReference type="EMBL" id="JBHULS010000002">
    <property type="protein sequence ID" value="MFD2551683.1"/>
    <property type="molecule type" value="Genomic_DNA"/>
</dbReference>
<gene>
    <name evidence="9" type="ORF">ACFSQP_07635</name>
</gene>
<comment type="caution">
    <text evidence="9">The sequence shown here is derived from an EMBL/GenBank/DDBJ whole genome shotgun (WGS) entry which is preliminary data.</text>
</comment>
<evidence type="ECO:0000256" key="3">
    <source>
        <dbReference type="ARBA" id="ARBA00022989"/>
    </source>
</evidence>
<evidence type="ECO:0000256" key="5">
    <source>
        <dbReference type="ARBA" id="ARBA00023157"/>
    </source>
</evidence>
<dbReference type="Pfam" id="PF05090">
    <property type="entry name" value="HTTM"/>
    <property type="match status" value="1"/>
</dbReference>
<feature type="transmembrane region" description="Helical" evidence="7">
    <location>
        <begin position="111"/>
        <end position="129"/>
    </location>
</feature>
<protein>
    <submittedName>
        <fullName evidence="9">HTTM domain-containing protein</fullName>
    </submittedName>
</protein>
<accession>A0ABW5KTV6</accession>
<evidence type="ECO:0000256" key="7">
    <source>
        <dbReference type="SAM" id="Phobius"/>
    </source>
</evidence>
<keyword evidence="2 7" id="KW-0812">Transmembrane</keyword>
<feature type="domain" description="HTTM-like" evidence="8">
    <location>
        <begin position="8"/>
        <end position="267"/>
    </location>
</feature>
<evidence type="ECO:0000313" key="10">
    <source>
        <dbReference type="Proteomes" id="UP001597472"/>
    </source>
</evidence>
<dbReference type="InterPro" id="IPR007782">
    <property type="entry name" value="VKG_COase"/>
</dbReference>
<dbReference type="Proteomes" id="UP001597472">
    <property type="component" value="Unassembled WGS sequence"/>
</dbReference>
<feature type="transmembrane region" description="Helical" evidence="7">
    <location>
        <begin position="61"/>
        <end position="82"/>
    </location>
</feature>
<comment type="subcellular location">
    <subcellularLocation>
        <location evidence="1">Endomembrane system</location>
        <topology evidence="1">Multi-pass membrane protein</topology>
    </subcellularLocation>
</comment>
<organism evidence="9 10">
    <name type="scientific">Bizionia sediminis</name>
    <dbReference type="NCBI Taxonomy" id="1737064"/>
    <lineage>
        <taxon>Bacteria</taxon>
        <taxon>Pseudomonadati</taxon>
        <taxon>Bacteroidota</taxon>
        <taxon>Flavobacteriia</taxon>
        <taxon>Flavobacteriales</taxon>
        <taxon>Flavobacteriaceae</taxon>
        <taxon>Bizionia</taxon>
    </lineage>
</organism>
<evidence type="ECO:0000256" key="1">
    <source>
        <dbReference type="ARBA" id="ARBA00004127"/>
    </source>
</evidence>
<evidence type="ECO:0000259" key="8">
    <source>
        <dbReference type="SMART" id="SM00752"/>
    </source>
</evidence>
<keyword evidence="3 7" id="KW-1133">Transmembrane helix</keyword>
<keyword evidence="10" id="KW-1185">Reference proteome</keyword>
<evidence type="ECO:0000256" key="6">
    <source>
        <dbReference type="ARBA" id="ARBA00023239"/>
    </source>
</evidence>
<dbReference type="RefSeq" id="WP_376893040.1">
    <property type="nucleotide sequence ID" value="NZ_JBHULS010000002.1"/>
</dbReference>
<evidence type="ECO:0000256" key="2">
    <source>
        <dbReference type="ARBA" id="ARBA00022692"/>
    </source>
</evidence>
<feature type="transmembrane region" description="Helical" evidence="7">
    <location>
        <begin position="202"/>
        <end position="224"/>
    </location>
</feature>
<feature type="transmembrane region" description="Helical" evidence="7">
    <location>
        <begin position="236"/>
        <end position="263"/>
    </location>
</feature>
<dbReference type="SMART" id="SM00752">
    <property type="entry name" value="HTTM"/>
    <property type="match status" value="1"/>
</dbReference>
<reference evidence="10" key="1">
    <citation type="journal article" date="2019" name="Int. J. Syst. Evol. Microbiol.">
        <title>The Global Catalogue of Microorganisms (GCM) 10K type strain sequencing project: providing services to taxonomists for standard genome sequencing and annotation.</title>
        <authorList>
            <consortium name="The Broad Institute Genomics Platform"/>
            <consortium name="The Broad Institute Genome Sequencing Center for Infectious Disease"/>
            <person name="Wu L."/>
            <person name="Ma J."/>
        </authorList>
    </citation>
    <scope>NUCLEOTIDE SEQUENCE [LARGE SCALE GENOMIC DNA]</scope>
    <source>
        <strain evidence="10">KCTC 42587</strain>
    </source>
</reference>
<dbReference type="InterPro" id="IPR011020">
    <property type="entry name" value="HTTM-like"/>
</dbReference>
<feature type="transmembrane region" description="Helical" evidence="7">
    <location>
        <begin position="21"/>
        <end position="41"/>
    </location>
</feature>
<keyword evidence="4 7" id="KW-0472">Membrane</keyword>